<protein>
    <submittedName>
        <fullName evidence="13">C-type cytochrome</fullName>
    </submittedName>
</protein>
<evidence type="ECO:0000256" key="6">
    <source>
        <dbReference type="ARBA" id="ARBA00022989"/>
    </source>
</evidence>
<organism evidence="13 14">
    <name type="scientific">Undibacterium parvum</name>
    <dbReference type="NCBI Taxonomy" id="401471"/>
    <lineage>
        <taxon>Bacteria</taxon>
        <taxon>Pseudomonadati</taxon>
        <taxon>Pseudomonadota</taxon>
        <taxon>Betaproteobacteria</taxon>
        <taxon>Burkholderiales</taxon>
        <taxon>Oxalobacteraceae</taxon>
        <taxon>Undibacterium</taxon>
    </lineage>
</organism>
<dbReference type="Gene3D" id="1.10.760.10">
    <property type="entry name" value="Cytochrome c-like domain"/>
    <property type="match status" value="1"/>
</dbReference>
<proteinExistence type="inferred from homology"/>
<gene>
    <name evidence="13" type="ORF">EJN92_19770</name>
</gene>
<keyword evidence="6 10" id="KW-1133">Transmembrane helix</keyword>
<feature type="domain" description="Cytochrome c" evidence="12">
    <location>
        <begin position="132"/>
        <end position="276"/>
    </location>
</feature>
<keyword evidence="14" id="KW-1185">Reference proteome</keyword>
<dbReference type="InterPro" id="IPR009056">
    <property type="entry name" value="Cyt_c-like_dom"/>
</dbReference>
<evidence type="ECO:0000256" key="2">
    <source>
        <dbReference type="ARBA" id="ARBA00008333"/>
    </source>
</evidence>
<keyword evidence="4 10" id="KW-0812">Transmembrane</keyword>
<reference evidence="13 14" key="1">
    <citation type="journal article" date="2011" name="Int. J. Syst. Evol. Microbiol.">
        <title>Description of Undibacterium oligocarboniphilum sp. nov., isolated from purified water, and Undibacterium pigrum strain CCUG 49012 as the type strain of Undibacterium parvum sp. nov., and emended descriptions of the genus Undibacterium and the species Undibacterium pigrum.</title>
        <authorList>
            <person name="Eder W."/>
            <person name="Wanner G."/>
            <person name="Ludwig W."/>
            <person name="Busse H.J."/>
            <person name="Ziemke-Kageler F."/>
            <person name="Lang E."/>
        </authorList>
    </citation>
    <scope>NUCLEOTIDE SEQUENCE [LARGE SCALE GENOMIC DNA]</scope>
    <source>
        <strain evidence="13 14">DSM 23061</strain>
    </source>
</reference>
<dbReference type="Proteomes" id="UP000275663">
    <property type="component" value="Chromosome"/>
</dbReference>
<keyword evidence="7 9" id="KW-0408">Iron</keyword>
<keyword evidence="5 9" id="KW-0479">Metal-binding</keyword>
<dbReference type="PANTHER" id="PTHR31632:SF2">
    <property type="entry name" value="PLASMA MEMBRANE IRON PERMEASE"/>
    <property type="match status" value="1"/>
</dbReference>
<dbReference type="RefSeq" id="WP_126129397.1">
    <property type="nucleotide sequence ID" value="NZ_CP034464.1"/>
</dbReference>
<evidence type="ECO:0000259" key="12">
    <source>
        <dbReference type="PROSITE" id="PS51007"/>
    </source>
</evidence>
<dbReference type="PANTHER" id="PTHR31632">
    <property type="entry name" value="IRON TRANSPORTER FTH1"/>
    <property type="match status" value="1"/>
</dbReference>
<evidence type="ECO:0000313" key="14">
    <source>
        <dbReference type="Proteomes" id="UP000275663"/>
    </source>
</evidence>
<feature type="transmembrane region" description="Helical" evidence="10">
    <location>
        <begin position="608"/>
        <end position="632"/>
    </location>
</feature>
<feature type="transmembrane region" description="Helical" evidence="10">
    <location>
        <begin position="566"/>
        <end position="588"/>
    </location>
</feature>
<feature type="transmembrane region" description="Helical" evidence="10">
    <location>
        <begin position="496"/>
        <end position="513"/>
    </location>
</feature>
<dbReference type="EMBL" id="CP034464">
    <property type="protein sequence ID" value="AZP14036.1"/>
    <property type="molecule type" value="Genomic_DNA"/>
</dbReference>
<feature type="chain" id="PRO_5018694861" evidence="11">
    <location>
        <begin position="24"/>
        <end position="642"/>
    </location>
</feature>
<feature type="transmembrane region" description="Helical" evidence="10">
    <location>
        <begin position="533"/>
        <end position="554"/>
    </location>
</feature>
<comment type="similarity">
    <text evidence="2">Belongs to the oxidase-dependent Fe transporter (OFeT) (TC 9.A.10.1) family.</text>
</comment>
<dbReference type="Pfam" id="PF13442">
    <property type="entry name" value="Cytochrome_CBB3"/>
    <property type="match status" value="1"/>
</dbReference>
<dbReference type="GO" id="GO:0009055">
    <property type="term" value="F:electron transfer activity"/>
    <property type="evidence" value="ECO:0007669"/>
    <property type="project" value="InterPro"/>
</dbReference>
<feature type="signal peptide" evidence="11">
    <location>
        <begin position="1"/>
        <end position="23"/>
    </location>
</feature>
<evidence type="ECO:0000256" key="5">
    <source>
        <dbReference type="ARBA" id="ARBA00022723"/>
    </source>
</evidence>
<keyword evidence="3 9" id="KW-0349">Heme</keyword>
<evidence type="ECO:0000256" key="4">
    <source>
        <dbReference type="ARBA" id="ARBA00022692"/>
    </source>
</evidence>
<comment type="subcellular location">
    <subcellularLocation>
        <location evidence="1">Membrane</location>
        <topology evidence="1">Multi-pass membrane protein</topology>
    </subcellularLocation>
</comment>
<dbReference type="OrthoDB" id="9765171at2"/>
<evidence type="ECO:0000256" key="11">
    <source>
        <dbReference type="SAM" id="SignalP"/>
    </source>
</evidence>
<feature type="transmembrane region" description="Helical" evidence="10">
    <location>
        <begin position="457"/>
        <end position="475"/>
    </location>
</feature>
<evidence type="ECO:0000256" key="1">
    <source>
        <dbReference type="ARBA" id="ARBA00004141"/>
    </source>
</evidence>
<evidence type="ECO:0000256" key="10">
    <source>
        <dbReference type="SAM" id="Phobius"/>
    </source>
</evidence>
<dbReference type="GO" id="GO:0015093">
    <property type="term" value="F:ferrous iron transmembrane transporter activity"/>
    <property type="evidence" value="ECO:0007669"/>
    <property type="project" value="TreeGrafter"/>
</dbReference>
<dbReference type="InterPro" id="IPR036909">
    <property type="entry name" value="Cyt_c-like_dom_sf"/>
</dbReference>
<accession>A0A3Q9BTB9</accession>
<dbReference type="PROSITE" id="PS51007">
    <property type="entry name" value="CYTC"/>
    <property type="match status" value="1"/>
</dbReference>
<dbReference type="InterPro" id="IPR004923">
    <property type="entry name" value="FTR1/Fip1/EfeU"/>
</dbReference>
<evidence type="ECO:0000256" key="7">
    <source>
        <dbReference type="ARBA" id="ARBA00023004"/>
    </source>
</evidence>
<feature type="transmembrane region" description="Helical" evidence="10">
    <location>
        <begin position="387"/>
        <end position="411"/>
    </location>
</feature>
<dbReference type="GO" id="GO:0046872">
    <property type="term" value="F:metal ion binding"/>
    <property type="evidence" value="ECO:0007669"/>
    <property type="project" value="UniProtKB-KW"/>
</dbReference>
<evidence type="ECO:0000256" key="8">
    <source>
        <dbReference type="ARBA" id="ARBA00023136"/>
    </source>
</evidence>
<dbReference type="Pfam" id="PF03239">
    <property type="entry name" value="FTR1"/>
    <property type="match status" value="1"/>
</dbReference>
<evidence type="ECO:0000256" key="9">
    <source>
        <dbReference type="PROSITE-ProRule" id="PRU00433"/>
    </source>
</evidence>
<sequence>MSILRTLFFILLGFLYAASPVAAQTMQQQDKTKQIWQLLDYLAVDYGAAVKEGKVVSHAEYGEMQEFALSAERQLAELPADAAQQNLLQQAARLRSLIADKSVATSVSTQARELAGALLAAYPVPMSPSRAPDLALGAQLFQAQCANCHGGLGRGDGPLAASLNPPPIALSGHDRAKERSLFSLQQIISQGVKGTAMPSFAQLTDDERWAIAFFAAGLPYTDTDREAGKKLWKDNPSLHAILPSLNILSQTSETALSKNLPPDQAYQLMAYLKSNAQILEQEKSDSVVLSKSRLKESLAALDNGNIPEASRLAISAYLDGFEPAEPALKVKNIKLFNDVEKTMGDFRAAVTAGRANEARAIEQQLTSQLSQVQTVLQSGSSDPISTLVSALTILLREGIEALLVVVAMVAFLKRAERQDVLPYVHAGWIAALAAGGLTWIAATYLVTFSGASREMTAGYSSLFAAVVLLSVGIWMHQKSLAGRWQQYVKEKLSSALNKRSAMMLFLLSFVTVYREVFETVLFYAALWGDGNGGYLLAGLLVGIVILAVIAAVLLRTSARLPISEFFAVSSALVAILAFVLVGKGITALQEAGVINVTPIPVPRIDFLGIYPSMQSIASQVAILAIIVVSFMLNQRLGTKRIG</sequence>
<dbReference type="KEGG" id="upv:EJN92_19770"/>
<evidence type="ECO:0000256" key="3">
    <source>
        <dbReference type="ARBA" id="ARBA00022617"/>
    </source>
</evidence>
<dbReference type="AlphaFoldDB" id="A0A3Q9BTB9"/>
<dbReference type="SUPFAM" id="SSF46626">
    <property type="entry name" value="Cytochrome c"/>
    <property type="match status" value="1"/>
</dbReference>
<name>A0A3Q9BTB9_9BURK</name>
<dbReference type="GO" id="GO:0020037">
    <property type="term" value="F:heme binding"/>
    <property type="evidence" value="ECO:0007669"/>
    <property type="project" value="InterPro"/>
</dbReference>
<keyword evidence="11" id="KW-0732">Signal</keyword>
<dbReference type="GO" id="GO:0033573">
    <property type="term" value="C:high-affinity iron permease complex"/>
    <property type="evidence" value="ECO:0007669"/>
    <property type="project" value="InterPro"/>
</dbReference>
<evidence type="ECO:0000313" key="13">
    <source>
        <dbReference type="EMBL" id="AZP14036.1"/>
    </source>
</evidence>
<keyword evidence="8 10" id="KW-0472">Membrane</keyword>
<feature type="transmembrane region" description="Helical" evidence="10">
    <location>
        <begin position="423"/>
        <end position="445"/>
    </location>
</feature>